<reference evidence="1" key="1">
    <citation type="submission" date="2018-05" db="EMBL/GenBank/DDBJ databases">
        <authorList>
            <person name="Lanie J.A."/>
            <person name="Ng W.-L."/>
            <person name="Kazmierczak K.M."/>
            <person name="Andrzejewski T.M."/>
            <person name="Davidsen T.M."/>
            <person name="Wayne K.J."/>
            <person name="Tettelin H."/>
            <person name="Glass J.I."/>
            <person name="Rusch D."/>
            <person name="Podicherti R."/>
            <person name="Tsui H.-C.T."/>
            <person name="Winkler M.E."/>
        </authorList>
    </citation>
    <scope>NUCLEOTIDE SEQUENCE</scope>
</reference>
<dbReference type="AlphaFoldDB" id="A0A381UAP1"/>
<protein>
    <recommendedName>
        <fullName evidence="2">Phosphoglycerate mutase (2,3-diphosphoglycerate-dependent)</fullName>
    </recommendedName>
</protein>
<sequence>MKTVFLIRHGKASLDGSDRERGLTDEGIEQANQITEILEKTEPKIGKIYSSPLKRAILTIEPLSKKLGIDIKIIENLKEKITGDLSGKDLNEEKRKMWTDFDAQLPSGESSNQAISRALDALELIKTELDENGSAAVQCHGTLIGLIIHHFKPSFGFDDWKSMTMPDIFKITFENENATVDHIGCDTIETFKIGDK</sequence>
<dbReference type="CDD" id="cd07067">
    <property type="entry name" value="HP_PGM_like"/>
    <property type="match status" value="1"/>
</dbReference>
<dbReference type="GO" id="GO:0016791">
    <property type="term" value="F:phosphatase activity"/>
    <property type="evidence" value="ECO:0007669"/>
    <property type="project" value="TreeGrafter"/>
</dbReference>
<name>A0A381UAP1_9ZZZZ</name>
<dbReference type="PANTHER" id="PTHR48100:SF1">
    <property type="entry name" value="HISTIDINE PHOSPHATASE FAMILY PROTEIN-RELATED"/>
    <property type="match status" value="1"/>
</dbReference>
<dbReference type="GO" id="GO:0005737">
    <property type="term" value="C:cytoplasm"/>
    <property type="evidence" value="ECO:0007669"/>
    <property type="project" value="TreeGrafter"/>
</dbReference>
<dbReference type="PANTHER" id="PTHR48100">
    <property type="entry name" value="BROAD-SPECIFICITY PHOSPHATASE YOR283W-RELATED"/>
    <property type="match status" value="1"/>
</dbReference>
<dbReference type="Pfam" id="PF00300">
    <property type="entry name" value="His_Phos_1"/>
    <property type="match status" value="1"/>
</dbReference>
<dbReference type="InterPro" id="IPR013078">
    <property type="entry name" value="His_Pase_superF_clade-1"/>
</dbReference>
<proteinExistence type="predicted"/>
<organism evidence="1">
    <name type="scientific">marine metagenome</name>
    <dbReference type="NCBI Taxonomy" id="408172"/>
    <lineage>
        <taxon>unclassified sequences</taxon>
        <taxon>metagenomes</taxon>
        <taxon>ecological metagenomes</taxon>
    </lineage>
</organism>
<gene>
    <name evidence="1" type="ORF">METZ01_LOCUS77281</name>
</gene>
<dbReference type="InterPro" id="IPR029033">
    <property type="entry name" value="His_PPase_superfam"/>
</dbReference>
<evidence type="ECO:0008006" key="2">
    <source>
        <dbReference type="Google" id="ProtNLM"/>
    </source>
</evidence>
<accession>A0A381UAP1</accession>
<dbReference type="Gene3D" id="3.40.50.1240">
    <property type="entry name" value="Phosphoglycerate mutase-like"/>
    <property type="match status" value="1"/>
</dbReference>
<dbReference type="InterPro" id="IPR050275">
    <property type="entry name" value="PGM_Phosphatase"/>
</dbReference>
<evidence type="ECO:0000313" key="1">
    <source>
        <dbReference type="EMBL" id="SVA24427.1"/>
    </source>
</evidence>
<dbReference type="EMBL" id="UINC01005929">
    <property type="protein sequence ID" value="SVA24427.1"/>
    <property type="molecule type" value="Genomic_DNA"/>
</dbReference>
<dbReference type="SMART" id="SM00855">
    <property type="entry name" value="PGAM"/>
    <property type="match status" value="1"/>
</dbReference>
<dbReference type="SUPFAM" id="SSF53254">
    <property type="entry name" value="Phosphoglycerate mutase-like"/>
    <property type="match status" value="1"/>
</dbReference>